<feature type="transmembrane region" description="Helical" evidence="7">
    <location>
        <begin position="281"/>
        <end position="302"/>
    </location>
</feature>
<feature type="region of interest" description="Disordered" evidence="8">
    <location>
        <begin position="1"/>
        <end position="278"/>
    </location>
</feature>
<dbReference type="RefSeq" id="WP_323448412.1">
    <property type="nucleotide sequence ID" value="NZ_BSBI01000007.1"/>
</dbReference>
<feature type="site" description="Important for catalytic activity" evidence="7">
    <location>
        <position position="508"/>
    </location>
</feature>
<gene>
    <name evidence="7 9" type="primary">mltG</name>
    <name evidence="9" type="ORF">SYYSPA8_18830</name>
</gene>
<comment type="subcellular location">
    <subcellularLocation>
        <location evidence="7">Cell membrane</location>
        <topology evidence="7">Single-pass membrane protein</topology>
    </subcellularLocation>
</comment>
<dbReference type="HAMAP" id="MF_02065">
    <property type="entry name" value="MltG"/>
    <property type="match status" value="1"/>
</dbReference>
<keyword evidence="5 7" id="KW-0456">Lyase</keyword>
<evidence type="ECO:0000256" key="2">
    <source>
        <dbReference type="ARBA" id="ARBA00022692"/>
    </source>
</evidence>
<dbReference type="EMBL" id="BSBI01000007">
    <property type="protein sequence ID" value="GLF96385.1"/>
    <property type="molecule type" value="Genomic_DNA"/>
</dbReference>
<keyword evidence="3 7" id="KW-1133">Transmembrane helix</keyword>
<accession>A0ABQ5P1A6</accession>
<comment type="catalytic activity">
    <reaction evidence="7">
        <text>a peptidoglycan chain = a peptidoglycan chain with N-acetyl-1,6-anhydromuramyl-[peptide] at the reducing end + a peptidoglycan chain with N-acetylglucosamine at the non-reducing end.</text>
        <dbReference type="EC" id="4.2.2.29"/>
    </reaction>
</comment>
<protein>
    <recommendedName>
        <fullName evidence="7">Endolytic murein transglycosylase</fullName>
        <ecNumber evidence="7">4.2.2.29</ecNumber>
    </recommendedName>
    <alternativeName>
        <fullName evidence="7">Peptidoglycan lytic transglycosylase</fullName>
    </alternativeName>
    <alternativeName>
        <fullName evidence="7">Peptidoglycan polymerization terminase</fullName>
    </alternativeName>
</protein>
<feature type="compositionally biased region" description="Basic residues" evidence="8">
    <location>
        <begin position="263"/>
        <end position="278"/>
    </location>
</feature>
<keyword evidence="6 7" id="KW-0961">Cell wall biogenesis/degradation</keyword>
<dbReference type="PANTHER" id="PTHR30518:SF2">
    <property type="entry name" value="ENDOLYTIC MUREIN TRANSGLYCOSYLASE"/>
    <property type="match status" value="1"/>
</dbReference>
<dbReference type="EC" id="4.2.2.29" evidence="7"/>
<dbReference type="Pfam" id="PF02618">
    <property type="entry name" value="YceG"/>
    <property type="match status" value="1"/>
</dbReference>
<comment type="function">
    <text evidence="7">Functions as a peptidoglycan terminase that cleaves nascent peptidoglycan strands endolytically to terminate their elongation.</text>
</comment>
<evidence type="ECO:0000256" key="6">
    <source>
        <dbReference type="ARBA" id="ARBA00023316"/>
    </source>
</evidence>
<dbReference type="Proteomes" id="UP001291653">
    <property type="component" value="Unassembled WGS sequence"/>
</dbReference>
<sequence length="632" mass="68004">MTEYGRGPDSGPWPPEDPLFGNPDWAAAQGPEGQAHQGQHGHPGQHGQHGHPEQHGHQGQHGHPGQQPYAQQPYAGAPDAYQQQYAQAQQQYPADAQQYAPQQGQPYPVDPQHVQHQQPAPPYEGQGGQPGQDPHHQGVAGYAEQQAYPAPQQQPYGEQQYIGGWDAGQQTALSYDPAQAAAAPGDPYGGQAPDPYTTPDAYPPPEPPGRRTGRGADGGDGTDTTGTAAEAVPDEPPTGGGGDDGPDEEPRTAGSRRDGRGGGRSRKPPAKQKQKKSRNGVACLVVAVVLAGGVGGVGYFGYQFWQGRFGPAPDYSGAGTGTIQVEVPQGAVGSEIGRILKKAGVVKSVDAFVSAQSNNPDGQVQAGVYTLKKQMSGVAALTAMLDPKSRNALIIPEGRRNAWVYEQIDKRLELDAGTTRKVAKEKVNTLGLPAWAKGRPNLIDPLEGFLFPASYPVAKGTAPEKVLKSMVTRAVTEYERVDLAAEARRLKLDGPWQLITVASMVQAEGKTEDDFRKMSEVVYNRLKPDNVESYGRIEFDSAYNYLKGKSEIRISLEKIRNDPHVYNTYYHKGLPPGPIGNPGMEALEAAIKPTNDGWIYFVATDGMNKTEFARDLDSFNRLVEKFNESGVE</sequence>
<proteinExistence type="inferred from homology"/>
<reference evidence="9 10" key="1">
    <citation type="submission" date="2022-10" db="EMBL/GenBank/DDBJ databases">
        <title>Draft genome sequence of Streptomyces sp. YSPA8.</title>
        <authorList>
            <person name="Moriuchi R."/>
            <person name="Dohra H."/>
            <person name="Yamamura H."/>
            <person name="Kodani S."/>
        </authorList>
    </citation>
    <scope>NUCLEOTIDE SEQUENCE [LARGE SCALE GENOMIC DNA]</scope>
    <source>
        <strain evidence="9 10">YSPA8</strain>
    </source>
</reference>
<evidence type="ECO:0000256" key="5">
    <source>
        <dbReference type="ARBA" id="ARBA00023239"/>
    </source>
</evidence>
<keyword evidence="2 7" id="KW-0812">Transmembrane</keyword>
<evidence type="ECO:0000256" key="3">
    <source>
        <dbReference type="ARBA" id="ARBA00022989"/>
    </source>
</evidence>
<comment type="similarity">
    <text evidence="7">Belongs to the transglycosylase MltG family.</text>
</comment>
<dbReference type="InterPro" id="IPR003770">
    <property type="entry name" value="MLTG-like"/>
</dbReference>
<feature type="compositionally biased region" description="Low complexity" evidence="8">
    <location>
        <begin position="175"/>
        <end position="200"/>
    </location>
</feature>
<evidence type="ECO:0000256" key="8">
    <source>
        <dbReference type="SAM" id="MobiDB-lite"/>
    </source>
</evidence>
<evidence type="ECO:0000313" key="9">
    <source>
        <dbReference type="EMBL" id="GLF96385.1"/>
    </source>
</evidence>
<feature type="compositionally biased region" description="Low complexity" evidence="8">
    <location>
        <begin position="26"/>
        <end position="46"/>
    </location>
</feature>
<evidence type="ECO:0000313" key="10">
    <source>
        <dbReference type="Proteomes" id="UP001291653"/>
    </source>
</evidence>
<feature type="compositionally biased region" description="Basic and acidic residues" evidence="8">
    <location>
        <begin position="248"/>
        <end position="261"/>
    </location>
</feature>
<evidence type="ECO:0000256" key="1">
    <source>
        <dbReference type="ARBA" id="ARBA00022475"/>
    </source>
</evidence>
<feature type="compositionally biased region" description="Low complexity" evidence="8">
    <location>
        <begin position="61"/>
        <end position="118"/>
    </location>
</feature>
<dbReference type="Gene3D" id="3.30.1490.480">
    <property type="entry name" value="Endolytic murein transglycosylase"/>
    <property type="match status" value="1"/>
</dbReference>
<keyword evidence="4 7" id="KW-0472">Membrane</keyword>
<organism evidence="9 10">
    <name type="scientific">Streptomyces yaizuensis</name>
    <dbReference type="NCBI Taxonomy" id="2989713"/>
    <lineage>
        <taxon>Bacteria</taxon>
        <taxon>Bacillati</taxon>
        <taxon>Actinomycetota</taxon>
        <taxon>Actinomycetes</taxon>
        <taxon>Kitasatosporales</taxon>
        <taxon>Streptomycetaceae</taxon>
        <taxon>Streptomyces</taxon>
    </lineage>
</organism>
<feature type="compositionally biased region" description="Low complexity" evidence="8">
    <location>
        <begin position="137"/>
        <end position="161"/>
    </location>
</feature>
<keyword evidence="1 7" id="KW-1003">Cell membrane</keyword>
<evidence type="ECO:0000256" key="4">
    <source>
        <dbReference type="ARBA" id="ARBA00023136"/>
    </source>
</evidence>
<evidence type="ECO:0000256" key="7">
    <source>
        <dbReference type="HAMAP-Rule" id="MF_02065"/>
    </source>
</evidence>
<dbReference type="PANTHER" id="PTHR30518">
    <property type="entry name" value="ENDOLYTIC MUREIN TRANSGLYCOSYLASE"/>
    <property type="match status" value="1"/>
</dbReference>
<dbReference type="NCBIfam" id="TIGR00247">
    <property type="entry name" value="endolytic transglycosylase MltG"/>
    <property type="match status" value="1"/>
</dbReference>
<name>A0ABQ5P1A6_9ACTN</name>
<keyword evidence="10" id="KW-1185">Reference proteome</keyword>
<comment type="caution">
    <text evidence="9">The sequence shown here is derived from an EMBL/GenBank/DDBJ whole genome shotgun (WGS) entry which is preliminary data.</text>
</comment>